<dbReference type="EMBL" id="GGEC01006810">
    <property type="protein sequence ID" value="MBW87293.1"/>
    <property type="molecule type" value="Transcribed_RNA"/>
</dbReference>
<evidence type="ECO:0000313" key="1">
    <source>
        <dbReference type="EMBL" id="MBW87293.1"/>
    </source>
</evidence>
<accession>A0A2P2J1E2</accession>
<name>A0A2P2J1E2_RHIMU</name>
<protein>
    <submittedName>
        <fullName evidence="1">Uncharacterized protein</fullName>
    </submittedName>
</protein>
<sequence>MCQKRVEFVGMRLE</sequence>
<reference evidence="1" key="1">
    <citation type="submission" date="2018-02" db="EMBL/GenBank/DDBJ databases">
        <title>Rhizophora mucronata_Transcriptome.</title>
        <authorList>
            <person name="Meera S.P."/>
            <person name="Sreeshan A."/>
            <person name="Augustine A."/>
        </authorList>
    </citation>
    <scope>NUCLEOTIDE SEQUENCE</scope>
    <source>
        <tissue evidence="1">Leaf</tissue>
    </source>
</reference>
<organism evidence="1">
    <name type="scientific">Rhizophora mucronata</name>
    <name type="common">Asiatic mangrove</name>
    <dbReference type="NCBI Taxonomy" id="61149"/>
    <lineage>
        <taxon>Eukaryota</taxon>
        <taxon>Viridiplantae</taxon>
        <taxon>Streptophyta</taxon>
        <taxon>Embryophyta</taxon>
        <taxon>Tracheophyta</taxon>
        <taxon>Spermatophyta</taxon>
        <taxon>Magnoliopsida</taxon>
        <taxon>eudicotyledons</taxon>
        <taxon>Gunneridae</taxon>
        <taxon>Pentapetalae</taxon>
        <taxon>rosids</taxon>
        <taxon>fabids</taxon>
        <taxon>Malpighiales</taxon>
        <taxon>Rhizophoraceae</taxon>
        <taxon>Rhizophora</taxon>
    </lineage>
</organism>
<proteinExistence type="predicted"/>